<keyword evidence="3" id="KW-1185">Reference proteome</keyword>
<accession>A0A7W4W5H7</accession>
<dbReference type="Proteomes" id="UP000537130">
    <property type="component" value="Unassembled WGS sequence"/>
</dbReference>
<dbReference type="EMBL" id="JACHWY010000002">
    <property type="protein sequence ID" value="MBB3047473.1"/>
    <property type="molecule type" value="Genomic_DNA"/>
</dbReference>
<dbReference type="InterPro" id="IPR010982">
    <property type="entry name" value="Lambda_DNA-bd_dom_sf"/>
</dbReference>
<dbReference type="AlphaFoldDB" id="A0A7W4W5H7"/>
<dbReference type="Gene3D" id="1.10.260.40">
    <property type="entry name" value="lambda repressor-like DNA-binding domains"/>
    <property type="match status" value="1"/>
</dbReference>
<feature type="region of interest" description="Disordered" evidence="1">
    <location>
        <begin position="125"/>
        <end position="147"/>
    </location>
</feature>
<evidence type="ECO:0000313" key="3">
    <source>
        <dbReference type="Proteomes" id="UP000537130"/>
    </source>
</evidence>
<comment type="caution">
    <text evidence="2">The sequence shown here is derived from an EMBL/GenBank/DDBJ whole genome shotgun (WGS) entry which is preliminary data.</text>
</comment>
<reference evidence="2 3" key="1">
    <citation type="submission" date="2020-08" db="EMBL/GenBank/DDBJ databases">
        <title>Genomic Encyclopedia of Type Strains, Phase III (KMG-III): the genomes of soil and plant-associated and newly described type strains.</title>
        <authorList>
            <person name="Whitman W."/>
        </authorList>
    </citation>
    <scope>NUCLEOTIDE SEQUENCE [LARGE SCALE GENOMIC DNA]</scope>
    <source>
        <strain evidence="2 3">CECT 8654</strain>
    </source>
</reference>
<gene>
    <name evidence="2" type="ORF">FHR99_001739</name>
</gene>
<dbReference type="CDD" id="cd00093">
    <property type="entry name" value="HTH_XRE"/>
    <property type="match status" value="1"/>
</dbReference>
<dbReference type="RefSeq" id="WP_183410256.1">
    <property type="nucleotide sequence ID" value="NZ_JACHWY010000002.1"/>
</dbReference>
<organism evidence="2 3">
    <name type="scientific">Litorivivens lipolytica</name>
    <dbReference type="NCBI Taxonomy" id="1524264"/>
    <lineage>
        <taxon>Bacteria</taxon>
        <taxon>Pseudomonadati</taxon>
        <taxon>Pseudomonadota</taxon>
        <taxon>Gammaproteobacteria</taxon>
        <taxon>Litorivivens</taxon>
    </lineage>
</organism>
<name>A0A7W4W5H7_9GAMM</name>
<dbReference type="InterPro" id="IPR001387">
    <property type="entry name" value="Cro/C1-type_HTH"/>
</dbReference>
<sequence length="147" mass="16598">MDGNIESLIAEVRNTESQYGEISLSEVRRLHRQTVMAILKKHSSLSGSEVRFLRERMSYSRQRVADAVGISRDTLESWEQDSAFIIPAIDIRLRLLCAEHLGVILDVRSVLCALVRQSRREAEMERISRASASSTRQAPRASASLSR</sequence>
<proteinExistence type="predicted"/>
<dbReference type="GO" id="GO:0003677">
    <property type="term" value="F:DNA binding"/>
    <property type="evidence" value="ECO:0007669"/>
    <property type="project" value="UniProtKB-KW"/>
</dbReference>
<evidence type="ECO:0000256" key="1">
    <source>
        <dbReference type="SAM" id="MobiDB-lite"/>
    </source>
</evidence>
<evidence type="ECO:0000313" key="2">
    <source>
        <dbReference type="EMBL" id="MBB3047473.1"/>
    </source>
</evidence>
<protein>
    <submittedName>
        <fullName evidence="2">DNA-binding transcriptional regulator YiaG</fullName>
    </submittedName>
</protein>
<feature type="compositionally biased region" description="Polar residues" evidence="1">
    <location>
        <begin position="130"/>
        <end position="147"/>
    </location>
</feature>
<keyword evidence="2" id="KW-0238">DNA-binding</keyword>
<dbReference type="SUPFAM" id="SSF47413">
    <property type="entry name" value="lambda repressor-like DNA-binding domains"/>
    <property type="match status" value="1"/>
</dbReference>